<gene>
    <name evidence="1" type="ORF">M413DRAFT_34219</name>
</gene>
<dbReference type="HOGENOM" id="CLU_185466_0_0_1"/>
<protein>
    <submittedName>
        <fullName evidence="1">Uncharacterized protein</fullName>
    </submittedName>
</protein>
<dbReference type="Proteomes" id="UP000053424">
    <property type="component" value="Unassembled WGS sequence"/>
</dbReference>
<proteinExistence type="predicted"/>
<sequence length="71" mass="7932">KLYASALFASGHGYPLYCPETVVSHLPADFRKIRGISIGDVGVLNSGNRFRFAFNIFLPADHPYNNKEYTP</sequence>
<dbReference type="OrthoDB" id="3070764at2759"/>
<dbReference type="AlphaFoldDB" id="A0A0C2XLQ5"/>
<keyword evidence="2" id="KW-1185">Reference proteome</keyword>
<reference evidence="2" key="2">
    <citation type="submission" date="2015-01" db="EMBL/GenBank/DDBJ databases">
        <title>Evolutionary Origins and Diversification of the Mycorrhizal Mutualists.</title>
        <authorList>
            <consortium name="DOE Joint Genome Institute"/>
            <consortium name="Mycorrhizal Genomics Consortium"/>
            <person name="Kohler A."/>
            <person name="Kuo A."/>
            <person name="Nagy L.G."/>
            <person name="Floudas D."/>
            <person name="Copeland A."/>
            <person name="Barry K.W."/>
            <person name="Cichocki N."/>
            <person name="Veneault-Fourrey C."/>
            <person name="LaButti K."/>
            <person name="Lindquist E.A."/>
            <person name="Lipzen A."/>
            <person name="Lundell T."/>
            <person name="Morin E."/>
            <person name="Murat C."/>
            <person name="Riley R."/>
            <person name="Ohm R."/>
            <person name="Sun H."/>
            <person name="Tunlid A."/>
            <person name="Henrissat B."/>
            <person name="Grigoriev I.V."/>
            <person name="Hibbett D.S."/>
            <person name="Martin F."/>
        </authorList>
    </citation>
    <scope>NUCLEOTIDE SEQUENCE [LARGE SCALE GENOMIC DNA]</scope>
    <source>
        <strain evidence="2">h7</strain>
    </source>
</reference>
<organism evidence="1 2">
    <name type="scientific">Hebeloma cylindrosporum</name>
    <dbReference type="NCBI Taxonomy" id="76867"/>
    <lineage>
        <taxon>Eukaryota</taxon>
        <taxon>Fungi</taxon>
        <taxon>Dikarya</taxon>
        <taxon>Basidiomycota</taxon>
        <taxon>Agaricomycotina</taxon>
        <taxon>Agaricomycetes</taxon>
        <taxon>Agaricomycetidae</taxon>
        <taxon>Agaricales</taxon>
        <taxon>Agaricineae</taxon>
        <taxon>Hymenogastraceae</taxon>
        <taxon>Hebeloma</taxon>
    </lineage>
</organism>
<evidence type="ECO:0000313" key="1">
    <source>
        <dbReference type="EMBL" id="KIM38653.1"/>
    </source>
</evidence>
<name>A0A0C2XLQ5_HEBCY</name>
<feature type="non-terminal residue" evidence="1">
    <location>
        <position position="71"/>
    </location>
</feature>
<feature type="non-terminal residue" evidence="1">
    <location>
        <position position="1"/>
    </location>
</feature>
<dbReference type="EMBL" id="KN831789">
    <property type="protein sequence ID" value="KIM38653.1"/>
    <property type="molecule type" value="Genomic_DNA"/>
</dbReference>
<reference evidence="1 2" key="1">
    <citation type="submission" date="2014-04" db="EMBL/GenBank/DDBJ databases">
        <authorList>
            <consortium name="DOE Joint Genome Institute"/>
            <person name="Kuo A."/>
            <person name="Gay G."/>
            <person name="Dore J."/>
            <person name="Kohler A."/>
            <person name="Nagy L.G."/>
            <person name="Floudas D."/>
            <person name="Copeland A."/>
            <person name="Barry K.W."/>
            <person name="Cichocki N."/>
            <person name="Veneault-Fourrey C."/>
            <person name="LaButti K."/>
            <person name="Lindquist E.A."/>
            <person name="Lipzen A."/>
            <person name="Lundell T."/>
            <person name="Morin E."/>
            <person name="Murat C."/>
            <person name="Sun H."/>
            <person name="Tunlid A."/>
            <person name="Henrissat B."/>
            <person name="Grigoriev I.V."/>
            <person name="Hibbett D.S."/>
            <person name="Martin F."/>
            <person name="Nordberg H.P."/>
            <person name="Cantor M.N."/>
            <person name="Hua S.X."/>
        </authorList>
    </citation>
    <scope>NUCLEOTIDE SEQUENCE [LARGE SCALE GENOMIC DNA]</scope>
    <source>
        <strain evidence="2">h7</strain>
    </source>
</reference>
<evidence type="ECO:0000313" key="2">
    <source>
        <dbReference type="Proteomes" id="UP000053424"/>
    </source>
</evidence>
<accession>A0A0C2XLQ5</accession>